<keyword evidence="1" id="KW-1133">Transmembrane helix</keyword>
<keyword evidence="1" id="KW-0812">Transmembrane</keyword>
<organism evidence="2">
    <name type="scientific">Acidicaldus sp</name>
    <dbReference type="NCBI Taxonomy" id="1872105"/>
    <lineage>
        <taxon>Bacteria</taxon>
        <taxon>Pseudomonadati</taxon>
        <taxon>Pseudomonadota</taxon>
        <taxon>Alphaproteobacteria</taxon>
        <taxon>Acetobacterales</taxon>
        <taxon>Acetobacteraceae</taxon>
        <taxon>Acidicaldus</taxon>
    </lineage>
</organism>
<keyword evidence="1" id="KW-0472">Membrane</keyword>
<sequence>MTRKGDDEEDGASRRGTLAALLIIAALIAGGLWLVRVLGNAGRIQDCIASGRSNCAPIATTPGR</sequence>
<comment type="caution">
    <text evidence="2">The sequence shown here is derived from an EMBL/GenBank/DDBJ whole genome shotgun (WGS) entry which is preliminary data.</text>
</comment>
<evidence type="ECO:0000256" key="1">
    <source>
        <dbReference type="SAM" id="Phobius"/>
    </source>
</evidence>
<gene>
    <name evidence="2" type="ORF">ENY07_01935</name>
</gene>
<evidence type="ECO:0000313" key="2">
    <source>
        <dbReference type="EMBL" id="HGC41970.1"/>
    </source>
</evidence>
<proteinExistence type="predicted"/>
<feature type="transmembrane region" description="Helical" evidence="1">
    <location>
        <begin position="16"/>
        <end position="35"/>
    </location>
</feature>
<protein>
    <submittedName>
        <fullName evidence="2">Uncharacterized protein</fullName>
    </submittedName>
</protein>
<reference evidence="2" key="1">
    <citation type="journal article" date="2020" name="mSystems">
        <title>Genome- and Community-Level Interaction Insights into Carbon Utilization and Element Cycling Functions of Hydrothermarchaeota in Hydrothermal Sediment.</title>
        <authorList>
            <person name="Zhou Z."/>
            <person name="Liu Y."/>
            <person name="Xu W."/>
            <person name="Pan J."/>
            <person name="Luo Z.H."/>
            <person name="Li M."/>
        </authorList>
    </citation>
    <scope>NUCLEOTIDE SEQUENCE</scope>
    <source>
        <strain evidence="2">SpSt-997</strain>
    </source>
</reference>
<dbReference type="EMBL" id="DTQM01000040">
    <property type="protein sequence ID" value="HGC41970.1"/>
    <property type="molecule type" value="Genomic_DNA"/>
</dbReference>
<accession>A0A8J4H9X6</accession>
<name>A0A8J4H9X6_9PROT</name>
<dbReference type="AlphaFoldDB" id="A0A8J4H9X6"/>